<protein>
    <recommendedName>
        <fullName evidence="3">Integrating conjugative element protein</fullName>
    </recommendedName>
</protein>
<dbReference type="EMBL" id="BLJN01000001">
    <property type="protein sequence ID" value="GFE79149.1"/>
    <property type="molecule type" value="Genomic_DNA"/>
</dbReference>
<dbReference type="Proteomes" id="UP000445000">
    <property type="component" value="Unassembled WGS sequence"/>
</dbReference>
<comment type="caution">
    <text evidence="1">The sequence shown here is derived from an EMBL/GenBank/DDBJ whole genome shotgun (WGS) entry which is preliminary data.</text>
</comment>
<evidence type="ECO:0000313" key="2">
    <source>
        <dbReference type="Proteomes" id="UP000445000"/>
    </source>
</evidence>
<dbReference type="Pfam" id="PF07511">
    <property type="entry name" value="DUF1525"/>
    <property type="match status" value="1"/>
</dbReference>
<dbReference type="InterPro" id="IPR011090">
    <property type="entry name" value="Integr_conj_element_PFL4709"/>
</dbReference>
<dbReference type="AlphaFoldDB" id="A0A829Y7D2"/>
<gene>
    <name evidence="1" type="ORF">GCM10011487_11490</name>
</gene>
<proteinExistence type="predicted"/>
<sequence length="129" mass="14178">MTACALAFEASARAAEIWVITDREHPMEMAPGVRLIELDAPARIKAELSSKLPSDPAQASLIAQQRLKRGGSELQERLATAYQGVIGAWSLGVTKVPAIVVDRRYVLYGETNIARALASVEDYRQRTQR</sequence>
<organism evidence="1 2">
    <name type="scientific">Steroidobacter agaridevorans</name>
    <dbReference type="NCBI Taxonomy" id="2695856"/>
    <lineage>
        <taxon>Bacteria</taxon>
        <taxon>Pseudomonadati</taxon>
        <taxon>Pseudomonadota</taxon>
        <taxon>Gammaproteobacteria</taxon>
        <taxon>Steroidobacterales</taxon>
        <taxon>Steroidobacteraceae</taxon>
        <taxon>Steroidobacter</taxon>
    </lineage>
</organism>
<accession>A0A829Y7D2</accession>
<keyword evidence="2" id="KW-1185">Reference proteome</keyword>
<reference evidence="2" key="1">
    <citation type="submission" date="2020-01" db="EMBL/GenBank/DDBJ databases">
        <title>'Steroidobacter agaridevorans' sp. nov., agar-degrading bacteria isolated from rhizosphere soils.</title>
        <authorList>
            <person name="Ikenaga M."/>
            <person name="Kataoka M."/>
            <person name="Murouchi A."/>
            <person name="Katsuragi S."/>
            <person name="Sakai M."/>
        </authorList>
    </citation>
    <scope>NUCLEOTIDE SEQUENCE [LARGE SCALE GENOMIC DNA]</scope>
    <source>
        <strain evidence="2">YU21-B</strain>
    </source>
</reference>
<name>A0A829Y7D2_9GAMM</name>
<dbReference type="NCBIfam" id="TIGR03757">
    <property type="entry name" value="conj_TIGR03757"/>
    <property type="match status" value="1"/>
</dbReference>
<evidence type="ECO:0000313" key="1">
    <source>
        <dbReference type="EMBL" id="GFE79149.1"/>
    </source>
</evidence>
<evidence type="ECO:0008006" key="3">
    <source>
        <dbReference type="Google" id="ProtNLM"/>
    </source>
</evidence>